<evidence type="ECO:0000256" key="1">
    <source>
        <dbReference type="ARBA" id="ARBA00022679"/>
    </source>
</evidence>
<feature type="domain" description="Cytidyltransferase-like" evidence="3">
    <location>
        <begin position="14"/>
        <end position="102"/>
    </location>
</feature>
<dbReference type="PANTHER" id="PTHR43793:SF1">
    <property type="entry name" value="FAD SYNTHASE"/>
    <property type="match status" value="1"/>
</dbReference>
<dbReference type="InterPro" id="IPR050385">
    <property type="entry name" value="Archaeal_FAD_synthase"/>
</dbReference>
<accession>A0A0F9MR99</accession>
<dbReference type="InterPro" id="IPR004821">
    <property type="entry name" value="Cyt_trans-like"/>
</dbReference>
<dbReference type="InterPro" id="IPR014729">
    <property type="entry name" value="Rossmann-like_a/b/a_fold"/>
</dbReference>
<comment type="caution">
    <text evidence="4">The sequence shown here is derived from an EMBL/GenBank/DDBJ whole genome shotgun (WGS) entry which is preliminary data.</text>
</comment>
<evidence type="ECO:0000259" key="3">
    <source>
        <dbReference type="Pfam" id="PF01467"/>
    </source>
</evidence>
<name>A0A0F9MR99_9ZZZZ</name>
<dbReference type="EMBL" id="LAZR01008363">
    <property type="protein sequence ID" value="KKM79235.1"/>
    <property type="molecule type" value="Genomic_DNA"/>
</dbReference>
<evidence type="ECO:0000313" key="4">
    <source>
        <dbReference type="EMBL" id="KKM79235.1"/>
    </source>
</evidence>
<organism evidence="4">
    <name type="scientific">marine sediment metagenome</name>
    <dbReference type="NCBI Taxonomy" id="412755"/>
    <lineage>
        <taxon>unclassified sequences</taxon>
        <taxon>metagenomes</taxon>
        <taxon>ecological metagenomes</taxon>
    </lineage>
</organism>
<dbReference type="Gene3D" id="3.40.50.620">
    <property type="entry name" value="HUPs"/>
    <property type="match status" value="1"/>
</dbReference>
<dbReference type="Pfam" id="PF01467">
    <property type="entry name" value="CTP_transf_like"/>
    <property type="match status" value="1"/>
</dbReference>
<dbReference type="GO" id="GO:0016779">
    <property type="term" value="F:nucleotidyltransferase activity"/>
    <property type="evidence" value="ECO:0007669"/>
    <property type="project" value="UniProtKB-KW"/>
</dbReference>
<dbReference type="PANTHER" id="PTHR43793">
    <property type="entry name" value="FAD SYNTHASE"/>
    <property type="match status" value="1"/>
</dbReference>
<evidence type="ECO:0000256" key="2">
    <source>
        <dbReference type="ARBA" id="ARBA00022695"/>
    </source>
</evidence>
<keyword evidence="2" id="KW-0548">Nucleotidyltransferase</keyword>
<proteinExistence type="predicted"/>
<dbReference type="AlphaFoldDB" id="A0A0F9MR99"/>
<reference evidence="4" key="1">
    <citation type="journal article" date="2015" name="Nature">
        <title>Complex archaea that bridge the gap between prokaryotes and eukaryotes.</title>
        <authorList>
            <person name="Spang A."/>
            <person name="Saw J.H."/>
            <person name="Jorgensen S.L."/>
            <person name="Zaremba-Niedzwiedzka K."/>
            <person name="Martijn J."/>
            <person name="Lind A.E."/>
            <person name="van Eijk R."/>
            <person name="Schleper C."/>
            <person name="Guy L."/>
            <person name="Ettema T.J."/>
        </authorList>
    </citation>
    <scope>NUCLEOTIDE SEQUENCE</scope>
</reference>
<gene>
    <name evidence="4" type="ORF">LCGC14_1351980</name>
</gene>
<dbReference type="SUPFAM" id="SSF52374">
    <property type="entry name" value="Nucleotidylyl transferase"/>
    <property type="match status" value="1"/>
</dbReference>
<sequence>MSIRVMVDMSVILLHHGHIRLLRKAAKYGEVVVGLSTDKDIEKYKGHTPLLTWEFRKEILESIRYVSAVVEVPYIITEAVLDEHGVQFLVHGDDNFNTISEDRLIILPRTPAISSSMLLAYNRRIKIIPYATASDCNVY</sequence>
<dbReference type="NCBIfam" id="TIGR00125">
    <property type="entry name" value="cyt_tran_rel"/>
    <property type="match status" value="1"/>
</dbReference>
<keyword evidence="1" id="KW-0808">Transferase</keyword>
<protein>
    <recommendedName>
        <fullName evidence="3">Cytidyltransferase-like domain-containing protein</fullName>
    </recommendedName>
</protein>